<dbReference type="Proteomes" id="UP001221302">
    <property type="component" value="Unassembled WGS sequence"/>
</dbReference>
<reference evidence="1" key="1">
    <citation type="submission" date="2023-03" db="EMBL/GenBank/DDBJ databases">
        <title>Stygiobacter electus gen. nov., sp. nov., facultatively anaerobic thermotolerant bacterium of the class Ignavibacteria from a well of Yessentuki mineral water deposit.</title>
        <authorList>
            <person name="Podosokorskaya O.A."/>
            <person name="Elcheninov A.G."/>
            <person name="Petrova N.F."/>
            <person name="Zavarzina D.G."/>
            <person name="Kublanov I.V."/>
            <person name="Merkel A.Y."/>
        </authorList>
    </citation>
    <scope>NUCLEOTIDE SEQUENCE</scope>
    <source>
        <strain evidence="1">09-Me</strain>
    </source>
</reference>
<protein>
    <submittedName>
        <fullName evidence="1">Uncharacterized protein</fullName>
    </submittedName>
</protein>
<name>A0AAE3TBI5_9BACT</name>
<gene>
    <name evidence="1" type="ORF">P0M35_04110</name>
</gene>
<dbReference type="RefSeq" id="WP_321535089.1">
    <property type="nucleotide sequence ID" value="NZ_JARGDL010000003.1"/>
</dbReference>
<accession>A0AAE3TBI5</accession>
<evidence type="ECO:0000313" key="2">
    <source>
        <dbReference type="Proteomes" id="UP001221302"/>
    </source>
</evidence>
<comment type="caution">
    <text evidence="1">The sequence shown here is derived from an EMBL/GenBank/DDBJ whole genome shotgun (WGS) entry which is preliminary data.</text>
</comment>
<dbReference type="EMBL" id="JARGDL010000003">
    <property type="protein sequence ID" value="MDF1611323.1"/>
    <property type="molecule type" value="Genomic_DNA"/>
</dbReference>
<evidence type="ECO:0000313" key="1">
    <source>
        <dbReference type="EMBL" id="MDF1611323.1"/>
    </source>
</evidence>
<sequence length="142" mass="17127">MTEKDFIASWINKIRVELKKFPNDFLKNEDECITINLPTKLLIFPPPLFNTYQIIDENGETIYTTDDQFKAKYVIYANRSRPSEIKMPSNDIRVYEIVRDYEKHLDSFLKEMEIDFKRRWPNSKGFHRISVQVFNSLELFRH</sequence>
<dbReference type="AlphaFoldDB" id="A0AAE3TBI5"/>
<keyword evidence="2" id="KW-1185">Reference proteome</keyword>
<proteinExistence type="predicted"/>
<organism evidence="1 2">
    <name type="scientific">Stygiobacter electus</name>
    <dbReference type="NCBI Taxonomy" id="3032292"/>
    <lineage>
        <taxon>Bacteria</taxon>
        <taxon>Pseudomonadati</taxon>
        <taxon>Ignavibacteriota</taxon>
        <taxon>Ignavibacteria</taxon>
        <taxon>Ignavibacteriales</taxon>
        <taxon>Melioribacteraceae</taxon>
        <taxon>Stygiobacter</taxon>
    </lineage>
</organism>